<proteinExistence type="predicted"/>
<comment type="caution">
    <text evidence="1">The sequence shown here is derived from an EMBL/GenBank/DDBJ whole genome shotgun (WGS) entry which is preliminary data.</text>
</comment>
<organism evidence="1 2">
    <name type="scientific">Taxus chinensis</name>
    <name type="common">Chinese yew</name>
    <name type="synonym">Taxus wallichiana var. chinensis</name>
    <dbReference type="NCBI Taxonomy" id="29808"/>
    <lineage>
        <taxon>Eukaryota</taxon>
        <taxon>Viridiplantae</taxon>
        <taxon>Streptophyta</taxon>
        <taxon>Embryophyta</taxon>
        <taxon>Tracheophyta</taxon>
        <taxon>Spermatophyta</taxon>
        <taxon>Pinopsida</taxon>
        <taxon>Pinidae</taxon>
        <taxon>Conifers II</taxon>
        <taxon>Cupressales</taxon>
        <taxon>Taxaceae</taxon>
        <taxon>Taxus</taxon>
    </lineage>
</organism>
<sequence>LQKIIDAPIRKVARASHLWKHRIERLHSPDPVVCIHYGKGHDSKCYWDLYREMRPKWIQKKGKAITEPTSSHPSTLLGQRAPVECPDIILRHVSTSRKWILAVSRGQPIIIIFDWTIEVGYVTSDVVRRLGMLTTPLPHTKTIGTEDGTLHGLATSVYIMSFIVGGQFNDIFTLNIIPLDMGEVALGNVYLTSWQGYMNDEMSGVDLRNSWIVDFWSGRVIHHVPGDSHESSNSCVPRDHPYPNA</sequence>
<dbReference type="Proteomes" id="UP000824469">
    <property type="component" value="Unassembled WGS sequence"/>
</dbReference>
<dbReference type="EMBL" id="JAHRHJ020000010">
    <property type="protein sequence ID" value="KAH9297205.1"/>
    <property type="molecule type" value="Genomic_DNA"/>
</dbReference>
<keyword evidence="2" id="KW-1185">Reference proteome</keyword>
<gene>
    <name evidence="1" type="ORF">KI387_028887</name>
</gene>
<evidence type="ECO:0000313" key="2">
    <source>
        <dbReference type="Proteomes" id="UP000824469"/>
    </source>
</evidence>
<evidence type="ECO:0000313" key="1">
    <source>
        <dbReference type="EMBL" id="KAH9297205.1"/>
    </source>
</evidence>
<name>A0AA38FCJ9_TAXCH</name>
<dbReference type="AlphaFoldDB" id="A0AA38FCJ9"/>
<protein>
    <submittedName>
        <fullName evidence="1">Uncharacterized protein</fullName>
    </submittedName>
</protein>
<accession>A0AA38FCJ9</accession>
<reference evidence="1 2" key="1">
    <citation type="journal article" date="2021" name="Nat. Plants">
        <title>The Taxus genome provides insights into paclitaxel biosynthesis.</title>
        <authorList>
            <person name="Xiong X."/>
            <person name="Gou J."/>
            <person name="Liao Q."/>
            <person name="Li Y."/>
            <person name="Zhou Q."/>
            <person name="Bi G."/>
            <person name="Li C."/>
            <person name="Du R."/>
            <person name="Wang X."/>
            <person name="Sun T."/>
            <person name="Guo L."/>
            <person name="Liang H."/>
            <person name="Lu P."/>
            <person name="Wu Y."/>
            <person name="Zhang Z."/>
            <person name="Ro D.K."/>
            <person name="Shang Y."/>
            <person name="Huang S."/>
            <person name="Yan J."/>
        </authorList>
    </citation>
    <scope>NUCLEOTIDE SEQUENCE [LARGE SCALE GENOMIC DNA]</scope>
    <source>
        <strain evidence="1">Ta-2019</strain>
    </source>
</reference>
<feature type="non-terminal residue" evidence="1">
    <location>
        <position position="1"/>
    </location>
</feature>